<protein>
    <recommendedName>
        <fullName evidence="3">RRM domain-containing protein</fullName>
    </recommendedName>
</protein>
<dbReference type="InterPro" id="IPR000504">
    <property type="entry name" value="RRM_dom"/>
</dbReference>
<dbReference type="EMBL" id="BSYR01000019">
    <property type="protein sequence ID" value="GMI82099.1"/>
    <property type="molecule type" value="Genomic_DNA"/>
</dbReference>
<dbReference type="GO" id="GO:0003723">
    <property type="term" value="F:RNA binding"/>
    <property type="evidence" value="ECO:0007669"/>
    <property type="project" value="UniProtKB-UniRule"/>
</dbReference>
<dbReference type="PANTHER" id="PTHR34427:SF5">
    <property type="entry name" value="DUF4283 DOMAIN-CONTAINING PROTEIN"/>
    <property type="match status" value="1"/>
</dbReference>
<feature type="compositionally biased region" description="Basic residues" evidence="2">
    <location>
        <begin position="1"/>
        <end position="12"/>
    </location>
</feature>
<comment type="caution">
    <text evidence="4">The sequence shown here is derived from an EMBL/GenBank/DDBJ whole genome shotgun (WGS) entry which is preliminary data.</text>
</comment>
<dbReference type="PANTHER" id="PTHR34427">
    <property type="entry name" value="DUF4283 DOMAIN PROTEIN"/>
    <property type="match status" value="1"/>
</dbReference>
<dbReference type="InterPro" id="IPR012677">
    <property type="entry name" value="Nucleotide-bd_a/b_plait_sf"/>
</dbReference>
<dbReference type="SMART" id="SM00360">
    <property type="entry name" value="RRM"/>
    <property type="match status" value="1"/>
</dbReference>
<feature type="domain" description="RRM" evidence="3">
    <location>
        <begin position="72"/>
        <end position="152"/>
    </location>
</feature>
<keyword evidence="5" id="KW-1185">Reference proteome</keyword>
<evidence type="ECO:0000313" key="5">
    <source>
        <dbReference type="Proteomes" id="UP001165190"/>
    </source>
</evidence>
<evidence type="ECO:0000313" key="4">
    <source>
        <dbReference type="EMBL" id="GMI82099.1"/>
    </source>
</evidence>
<evidence type="ECO:0000256" key="2">
    <source>
        <dbReference type="SAM" id="MobiDB-lite"/>
    </source>
</evidence>
<dbReference type="SUPFAM" id="SSF54928">
    <property type="entry name" value="RNA-binding domain, RBD"/>
    <property type="match status" value="1"/>
</dbReference>
<accession>A0A9W7LYX5</accession>
<feature type="region of interest" description="Disordered" evidence="2">
    <location>
        <begin position="411"/>
        <end position="456"/>
    </location>
</feature>
<dbReference type="PROSITE" id="PS50102">
    <property type="entry name" value="RRM"/>
    <property type="match status" value="1"/>
</dbReference>
<feature type="region of interest" description="Disordered" evidence="2">
    <location>
        <begin position="1"/>
        <end position="65"/>
    </location>
</feature>
<dbReference type="Pfam" id="PF00076">
    <property type="entry name" value="RRM_1"/>
    <property type="match status" value="1"/>
</dbReference>
<organism evidence="4 5">
    <name type="scientific">Hibiscus trionum</name>
    <name type="common">Flower of an hour</name>
    <dbReference type="NCBI Taxonomy" id="183268"/>
    <lineage>
        <taxon>Eukaryota</taxon>
        <taxon>Viridiplantae</taxon>
        <taxon>Streptophyta</taxon>
        <taxon>Embryophyta</taxon>
        <taxon>Tracheophyta</taxon>
        <taxon>Spermatophyta</taxon>
        <taxon>Magnoliopsida</taxon>
        <taxon>eudicotyledons</taxon>
        <taxon>Gunneridae</taxon>
        <taxon>Pentapetalae</taxon>
        <taxon>rosids</taxon>
        <taxon>malvids</taxon>
        <taxon>Malvales</taxon>
        <taxon>Malvaceae</taxon>
        <taxon>Malvoideae</taxon>
        <taxon>Hibiscus</taxon>
    </lineage>
</organism>
<dbReference type="AlphaFoldDB" id="A0A9W7LYX5"/>
<dbReference type="Proteomes" id="UP001165190">
    <property type="component" value="Unassembled WGS sequence"/>
</dbReference>
<dbReference type="OrthoDB" id="1000944at2759"/>
<dbReference type="Gene3D" id="3.30.70.330">
    <property type="match status" value="1"/>
</dbReference>
<gene>
    <name evidence="4" type="ORF">HRI_001879200</name>
</gene>
<feature type="compositionally biased region" description="Basic and acidic residues" evidence="2">
    <location>
        <begin position="38"/>
        <end position="47"/>
    </location>
</feature>
<reference evidence="4" key="1">
    <citation type="submission" date="2023-05" db="EMBL/GenBank/DDBJ databases">
        <title>Genome and transcriptome analyses reveal genes involved in the formation of fine ridges on petal epidermal cells in Hibiscus trionum.</title>
        <authorList>
            <person name="Koshimizu S."/>
            <person name="Masuda S."/>
            <person name="Ishii T."/>
            <person name="Shirasu K."/>
            <person name="Hoshino A."/>
            <person name="Arita M."/>
        </authorList>
    </citation>
    <scope>NUCLEOTIDE SEQUENCE</scope>
    <source>
        <strain evidence="4">Hamamatsu line</strain>
    </source>
</reference>
<dbReference type="CDD" id="cd00590">
    <property type="entry name" value="RRM_SF"/>
    <property type="match status" value="1"/>
</dbReference>
<name>A0A9W7LYX5_HIBTR</name>
<feature type="compositionally biased region" description="Basic and acidic residues" evidence="2">
    <location>
        <begin position="411"/>
        <end position="434"/>
    </location>
</feature>
<proteinExistence type="predicted"/>
<dbReference type="InterPro" id="IPR035979">
    <property type="entry name" value="RBD_domain_sf"/>
</dbReference>
<evidence type="ECO:0000259" key="3">
    <source>
        <dbReference type="PROSITE" id="PS50102"/>
    </source>
</evidence>
<sequence length="637" mass="71361">MRSRSRSSRRGRVVGGSSREWGAGVRRDGSFYGGGHGGHGEVREQWVRRSGRSSQSAPGYSQPRKNAVRPGFAVFVNFVSKRIHVNTLRKAFELYGAVIDVYIAYHSPKRYKVNHTFAFVRFSNLEEAKKAADLGNNRRLDGYFIKVFLEQSLLRAGHNDQNMAPSRNSSRKQFSSAVMAGRSFKDALLGEGGRKGRVSSQWPKEASRCSQEWSDCPRVSGVIPIRVNISESEFGWLKSCLVGQVNEMYDATFVDQVLRSEGFNVNVCHWSGHFVILKFVEEEQVSIFWDLKETMLKSWFRDIDTIDNFMNSKKLLIWVCLEGIPLVGWHETVLSSIVNSWGRYIRLDEDTKDKKRLDVARILVGVSCLSDIPPFVSVDFSGDVHRLRVSLSEYEDERVWIDQGDSKSQEEADWDCRYDVNEERDDEVSPKKDGNSIPLRRPNQENGDDTFSSTRALSLDKASNTEYIKEKSEKGCFGSQVSDRPNPSGSLVDVHISNEVGLDLSSGPSISLEPILDESTGLFSIRPKWAAGSLYASSPFRQFGMADKPRGSVGVVFQSKNRQTLDSVVPSKVVALGAVPEEEPASVRPTIRKSKSVEADLEARATVEVCKMSGLSFRVPEVVVIKRLKEIESNAGK</sequence>
<evidence type="ECO:0000256" key="1">
    <source>
        <dbReference type="PROSITE-ProRule" id="PRU00176"/>
    </source>
</evidence>
<keyword evidence="1" id="KW-0694">RNA-binding</keyword>